<dbReference type="EMBL" id="UYJE01005909">
    <property type="protein sequence ID" value="VDI41569.1"/>
    <property type="molecule type" value="Genomic_DNA"/>
</dbReference>
<organism evidence="1 2">
    <name type="scientific">Mytilus galloprovincialis</name>
    <name type="common">Mediterranean mussel</name>
    <dbReference type="NCBI Taxonomy" id="29158"/>
    <lineage>
        <taxon>Eukaryota</taxon>
        <taxon>Metazoa</taxon>
        <taxon>Spiralia</taxon>
        <taxon>Lophotrochozoa</taxon>
        <taxon>Mollusca</taxon>
        <taxon>Bivalvia</taxon>
        <taxon>Autobranchia</taxon>
        <taxon>Pteriomorphia</taxon>
        <taxon>Mytilida</taxon>
        <taxon>Mytiloidea</taxon>
        <taxon>Mytilidae</taxon>
        <taxon>Mytilinae</taxon>
        <taxon>Mytilus</taxon>
    </lineage>
</organism>
<dbReference type="SUPFAM" id="SSF63825">
    <property type="entry name" value="YWTD domain"/>
    <property type="match status" value="1"/>
</dbReference>
<comment type="caution">
    <text evidence="1">The sequence shown here is derived from an EMBL/GenBank/DDBJ whole genome shotgun (WGS) entry which is preliminary data.</text>
</comment>
<accession>A0A8B6EY24</accession>
<dbReference type="InterPro" id="IPR011042">
    <property type="entry name" value="6-blade_b-propeller_TolB-like"/>
</dbReference>
<gene>
    <name evidence="1" type="ORF">MGAL_10B050018</name>
</gene>
<name>A0A8B6EY24_MYTGA</name>
<dbReference type="Proteomes" id="UP000596742">
    <property type="component" value="Unassembled WGS sequence"/>
</dbReference>
<dbReference type="Gene3D" id="2.120.10.30">
    <property type="entry name" value="TolB, C-terminal domain"/>
    <property type="match status" value="1"/>
</dbReference>
<keyword evidence="2" id="KW-1185">Reference proteome</keyword>
<reference evidence="1" key="1">
    <citation type="submission" date="2018-11" db="EMBL/GenBank/DDBJ databases">
        <authorList>
            <person name="Alioto T."/>
            <person name="Alioto T."/>
        </authorList>
    </citation>
    <scope>NUCLEOTIDE SEQUENCE</scope>
</reference>
<dbReference type="AlphaFoldDB" id="A0A8B6EY24"/>
<evidence type="ECO:0000313" key="1">
    <source>
        <dbReference type="EMBL" id="VDI41569.1"/>
    </source>
</evidence>
<feature type="non-terminal residue" evidence="1">
    <location>
        <position position="187"/>
    </location>
</feature>
<sequence>MIFCDTDGNNVQLMSLSYTPRYMTEVDKNTKAVSCKFDKVILIIDISKLLVVNKIITKKRCYGILYNYNNLYVVVGKLLHVMNIQGKVLSSLPCPLSSISSSTNYINITANRDRLYCVNSNAVYCSSLDGRLILKFENKKYESLRRVTTDDSGHVFVTDEETKTVLTVSGDGKHQEIFKESDEIKKP</sequence>
<proteinExistence type="predicted"/>
<protein>
    <submittedName>
        <fullName evidence="1">Uncharacterized protein</fullName>
    </submittedName>
</protein>
<dbReference type="OrthoDB" id="6103839at2759"/>
<evidence type="ECO:0000313" key="2">
    <source>
        <dbReference type="Proteomes" id="UP000596742"/>
    </source>
</evidence>